<dbReference type="KEGG" id="bbro:BAU06_12565"/>
<evidence type="ECO:0000313" key="1">
    <source>
        <dbReference type="EMBL" id="ANN67015.1"/>
    </source>
</evidence>
<dbReference type="Proteomes" id="UP000091897">
    <property type="component" value="Chromosome"/>
</dbReference>
<reference evidence="3 4" key="1">
    <citation type="submission" date="2016-06" db="EMBL/GenBank/DDBJ databases">
        <title>Complete genome sequences of Bordetella bronchialis and Bordetella flabilis.</title>
        <authorList>
            <person name="LiPuma J.J."/>
            <person name="Spilker T."/>
        </authorList>
    </citation>
    <scope>NUCLEOTIDE SEQUENCE [LARGE SCALE GENOMIC DNA]</scope>
    <source>
        <strain evidence="2 4">AU17976</strain>
        <strain evidence="1 3">AU3182</strain>
    </source>
</reference>
<evidence type="ECO:0000313" key="4">
    <source>
        <dbReference type="Proteomes" id="UP000092213"/>
    </source>
</evidence>
<dbReference type="Proteomes" id="UP000092213">
    <property type="component" value="Chromosome"/>
</dbReference>
<evidence type="ECO:0008006" key="5">
    <source>
        <dbReference type="Google" id="ProtNLM"/>
    </source>
</evidence>
<name>A0A193FY31_9BORD</name>
<accession>A0A193FY31</accession>
<dbReference type="PROSITE" id="PS51257">
    <property type="entry name" value="PROKAR_LIPOPROTEIN"/>
    <property type="match status" value="1"/>
</dbReference>
<organism evidence="2 4">
    <name type="scientific">Bordetella bronchialis</name>
    <dbReference type="NCBI Taxonomy" id="463025"/>
    <lineage>
        <taxon>Bacteria</taxon>
        <taxon>Pseudomonadati</taxon>
        <taxon>Pseudomonadota</taxon>
        <taxon>Betaproteobacteria</taxon>
        <taxon>Burkholderiales</taxon>
        <taxon>Alcaligenaceae</taxon>
        <taxon>Bordetella</taxon>
    </lineage>
</organism>
<evidence type="ECO:0000313" key="3">
    <source>
        <dbReference type="Proteomes" id="UP000091897"/>
    </source>
</evidence>
<dbReference type="EMBL" id="CP016171">
    <property type="protein sequence ID" value="ANN72091.1"/>
    <property type="molecule type" value="Genomic_DNA"/>
</dbReference>
<sequence length="226" mass="24161">MMNTIKAIGIGVVVIALAGCTTPPPKESGFLGNEYSKMHKMDAPGGGTRLSYLNPRFTPANYKAVLLEPVVYYPEPQPTENVSMETLNQLRTYIDTSLRQKLGSQVRLVDRPGPGVARIRIALTAVGSENEPLAPYQYIPIALVVTGAKAAIEGGRPQEATVAIETSVTDSVTNEVLYAAVRGGTGEEIKKSTEAQGGVRLDSLKPLIDTWTTGASQEIVKYVAVT</sequence>
<dbReference type="Pfam" id="PF11769">
    <property type="entry name" value="DUF3313"/>
    <property type="match status" value="1"/>
</dbReference>
<evidence type="ECO:0000313" key="2">
    <source>
        <dbReference type="EMBL" id="ANN72091.1"/>
    </source>
</evidence>
<keyword evidence="3" id="KW-1185">Reference proteome</keyword>
<dbReference type="EMBL" id="CP016170">
    <property type="protein sequence ID" value="ANN67015.1"/>
    <property type="molecule type" value="Genomic_DNA"/>
</dbReference>
<gene>
    <name evidence="1" type="ORF">BAU06_12565</name>
    <name evidence="2" type="ORF">BAU08_12760</name>
</gene>
<proteinExistence type="predicted"/>
<dbReference type="OrthoDB" id="5565234at2"/>
<protein>
    <recommendedName>
        <fullName evidence="5">DUF3313 domain-containing protein</fullName>
    </recommendedName>
</protein>
<dbReference type="STRING" id="463025.BAU08_12760"/>
<dbReference type="AlphaFoldDB" id="A0A193FY31"/>
<dbReference type="InterPro" id="IPR021747">
    <property type="entry name" value="DUF3313"/>
</dbReference>